<keyword evidence="3" id="KW-0175">Coiled coil</keyword>
<accession>A0AAE4YUM3</accession>
<name>A0AAE4YUM3_9HYPH</name>
<dbReference type="GO" id="GO:0006289">
    <property type="term" value="P:nucleotide-excision repair"/>
    <property type="evidence" value="ECO:0007669"/>
    <property type="project" value="TreeGrafter"/>
</dbReference>
<reference evidence="5 6" key="1">
    <citation type="submission" date="2019-12" db="EMBL/GenBank/DDBJ databases">
        <title>Rhizobium genotypes associated with high levels of biological nitrogen fixation by grain legumes in a temperate-maritime cropping system.</title>
        <authorList>
            <person name="Maluk M."/>
            <person name="Francesc Ferrando Molina F."/>
            <person name="Lopez Del Egido L."/>
            <person name="Lafos M."/>
            <person name="Langarica-Fuentes A."/>
            <person name="Gebre Yohannes G."/>
            <person name="Young M.W."/>
            <person name="Martin P."/>
            <person name="Gantlett R."/>
            <person name="Kenicer G."/>
            <person name="Hawes C."/>
            <person name="Begg G.S."/>
            <person name="Quilliam R.S."/>
            <person name="Squire G.R."/>
            <person name="Poole P.S."/>
            <person name="Young P.W."/>
            <person name="Iannetta P.M."/>
            <person name="James E.K."/>
        </authorList>
    </citation>
    <scope>NUCLEOTIDE SEQUENCE [LARGE SCALE GENOMIC DNA]</scope>
    <source>
        <strain evidence="5 6">JHI985</strain>
    </source>
</reference>
<keyword evidence="5" id="KW-0347">Helicase</keyword>
<dbReference type="PANTHER" id="PTHR47957">
    <property type="entry name" value="ATP-DEPENDENT HELICASE HRQ1"/>
    <property type="match status" value="1"/>
</dbReference>
<evidence type="ECO:0000256" key="1">
    <source>
        <dbReference type="ARBA" id="ARBA00022741"/>
    </source>
</evidence>
<evidence type="ECO:0000256" key="2">
    <source>
        <dbReference type="ARBA" id="ARBA00022840"/>
    </source>
</evidence>
<gene>
    <name evidence="5" type="ORF">GR217_20495</name>
</gene>
<feature type="coiled-coil region" evidence="3">
    <location>
        <begin position="257"/>
        <end position="284"/>
    </location>
</feature>
<evidence type="ECO:0000259" key="4">
    <source>
        <dbReference type="PROSITE" id="PS51192"/>
    </source>
</evidence>
<proteinExistence type="predicted"/>
<dbReference type="GO" id="GO:0043138">
    <property type="term" value="F:3'-5' DNA helicase activity"/>
    <property type="evidence" value="ECO:0007669"/>
    <property type="project" value="TreeGrafter"/>
</dbReference>
<feature type="domain" description="Helicase ATP-binding" evidence="4">
    <location>
        <begin position="118"/>
        <end position="418"/>
    </location>
</feature>
<dbReference type="InterPro" id="IPR001650">
    <property type="entry name" value="Helicase_C-like"/>
</dbReference>
<keyword evidence="1" id="KW-0547">Nucleotide-binding</keyword>
<dbReference type="GO" id="GO:0003676">
    <property type="term" value="F:nucleic acid binding"/>
    <property type="evidence" value="ECO:0007669"/>
    <property type="project" value="InterPro"/>
</dbReference>
<feature type="coiled-coil region" evidence="3">
    <location>
        <begin position="864"/>
        <end position="903"/>
    </location>
</feature>
<organism evidence="5 6">
    <name type="scientific">Rhizobium ruizarguesonis</name>
    <dbReference type="NCBI Taxonomy" id="2081791"/>
    <lineage>
        <taxon>Bacteria</taxon>
        <taxon>Pseudomonadati</taxon>
        <taxon>Pseudomonadota</taxon>
        <taxon>Alphaproteobacteria</taxon>
        <taxon>Hyphomicrobiales</taxon>
        <taxon>Rhizobiaceae</taxon>
        <taxon>Rhizobium/Agrobacterium group</taxon>
        <taxon>Rhizobium</taxon>
    </lineage>
</organism>
<dbReference type="InterPro" id="IPR011545">
    <property type="entry name" value="DEAD/DEAH_box_helicase_dom"/>
</dbReference>
<comment type="caution">
    <text evidence="5">The sequence shown here is derived from an EMBL/GenBank/DDBJ whole genome shotgun (WGS) entry which is preliminary data.</text>
</comment>
<keyword evidence="2" id="KW-0067">ATP-binding</keyword>
<dbReference type="RefSeq" id="WP_164566341.1">
    <property type="nucleotide sequence ID" value="NZ_WUFC01000017.1"/>
</dbReference>
<dbReference type="PANTHER" id="PTHR47957:SF3">
    <property type="entry name" value="ATP-DEPENDENT HELICASE HRQ1"/>
    <property type="match status" value="1"/>
</dbReference>
<protein>
    <submittedName>
        <fullName evidence="5">DEAD/DEAH box helicase</fullName>
    </submittedName>
</protein>
<dbReference type="Pfam" id="PF00270">
    <property type="entry name" value="DEAD"/>
    <property type="match status" value="1"/>
</dbReference>
<dbReference type="Gene3D" id="3.40.50.300">
    <property type="entry name" value="P-loop containing nucleotide triphosphate hydrolases"/>
    <property type="match status" value="2"/>
</dbReference>
<dbReference type="EMBL" id="WUFC01000017">
    <property type="protein sequence ID" value="NEI50077.1"/>
    <property type="molecule type" value="Genomic_DNA"/>
</dbReference>
<evidence type="ECO:0000256" key="3">
    <source>
        <dbReference type="SAM" id="Coils"/>
    </source>
</evidence>
<dbReference type="SUPFAM" id="SSF52540">
    <property type="entry name" value="P-loop containing nucleoside triphosphate hydrolases"/>
    <property type="match status" value="2"/>
</dbReference>
<dbReference type="PROSITE" id="PS51192">
    <property type="entry name" value="HELICASE_ATP_BIND_1"/>
    <property type="match status" value="1"/>
</dbReference>
<dbReference type="GO" id="GO:0005524">
    <property type="term" value="F:ATP binding"/>
    <property type="evidence" value="ECO:0007669"/>
    <property type="project" value="UniProtKB-KW"/>
</dbReference>
<dbReference type="Pfam" id="PF00271">
    <property type="entry name" value="Helicase_C"/>
    <property type="match status" value="1"/>
</dbReference>
<dbReference type="Proteomes" id="UP000661163">
    <property type="component" value="Unassembled WGS sequence"/>
</dbReference>
<evidence type="ECO:0000313" key="5">
    <source>
        <dbReference type="EMBL" id="NEI50077.1"/>
    </source>
</evidence>
<keyword evidence="5" id="KW-0378">Hydrolase</keyword>
<dbReference type="SMART" id="SM00487">
    <property type="entry name" value="DEXDc"/>
    <property type="match status" value="1"/>
</dbReference>
<dbReference type="GO" id="GO:0036297">
    <property type="term" value="P:interstrand cross-link repair"/>
    <property type="evidence" value="ECO:0007669"/>
    <property type="project" value="TreeGrafter"/>
</dbReference>
<sequence>MFDPIGGFDRMIDQFQAYLDTAYRIGDPGVAEMRRALLSKPEQLALDPIFEAVPRYVTWDYGLEALLSDNERILKGFNERQRKAFVELALSGLFDRDGDFDEFVGAYKPYRHQIQMLQKGIGIGTPGIVTSGTGSGKTESFMLPIFAQLAKEATTWPAPNKPYDDDWLDPNKSFQLHRRNEHKDRPKAVRALVLYPLNALVEDQMVRLRKAIDSPDAREVMDRHFNGNRIFFGRYTGKSPVTGFRKHPRLADQPVWKDRAERSRTKLKKEMKRYRAIQRRLADEGRAEDLRFVFPSTDGGELISRWDMQATPPDILVTNQSILNAMLVREVDAPILQQTRDWLMNDADACFYLVLDELHLIRGSAGAEMAGLLKILLERLGLLQPEHAHKLRILASSASLPMDDENAAASMGYLRNMFGSAGTAGAAPDKVDQLWKDSVVRGDPFVVDEPKERPTAESLVGLADTLSASDYRRGGAGGIFHAFMSAARSIPGSGKLDDKGGLENATSVAAAMLDYAMQEKGAPAGRSPRTASDLQKQLYPESDVRTIRGLLALRAIPDLPKEILPASLRPGREAVGHLPGFRMHCFVRNIEGLFTSLGLDSEGILLWGEPSIERGEDHEESKEGRQKKRLFEMLYCEACGDLYVGGKRGSAVNGGSSSRVSLLPAPQELEKLPESAVSTRFEDASYRDFALFWPALGEPQHEIKDGSPFAWRRSFLNPYTGVVDETGNPGDVPGYLLFWPKSHPKDFHSRGSEEEGTAVPYCCAKCGTDYSGRFRAPNSLKREGRKSPIRSFRTGFAKTSQLLATELVASLKSQGGDGKLVAFSDSREDAANLALDVEVQHLRDLRREILMTEAAKLGKQRGFSEEDQAKIDELEAQLTELTLAKKRKEAMVVTMALDELEARRAAADFPASVPLQDLFEFKRGESGDVVRPILQELLNLGSTPIDGADTKFTRINNKPWYNFFVMEKDKPISWKSEETESDDNLQVLGRARQRVQKEQPPEATDLLFSKTYFALEETGLGWPSFYGAVDYTEECSRYDAWLRIFSDAYRITPNQYKEEAPSPWNSALDMLGKRKNRLKTLLEQIFNDPVAEGDRFLNALRDDLHQTRGDGSIDITRLYFRAARPTDKAIRCNKCGRVHLHAGFNRCTRCGEKLEWDGELTADKVARSNFLGRRVMRAIDKDEPLFRLKCEELTGQTRDPAARLQQFKGVFVREEKESDEDFEGRRRFDTADLLSVTTTMEVGVDIGSLQAVYQGNMPPQRFNYQQRVGRAGRRGQAFSTVLTVCRSKSHDIHYFHNPIEITGAAPPPPFITTGLVDIPSRLLRKFWLVEAFDVLRKESGDDWAGDAMVPGDIHGEFLYCNEYFRDGAGWREKLESALLRTEGRRKVIAKILSEVSKCELPLIEERVTAEIVLRQIGDLEKDFGSQAIGIAAALAEGGLVPLYGMPTRSRNLYVDLVKKTGEREADWDTIDRDQDMAIFDFAPGNVRTREKLRHRCVGFTGVLRVPDEHKDDLNAAQQPYTKSWKKDEFHLRFCDICGKWSKGTEYTERCACGAKLTDTPIHCITPAAYRTDFKPKDEAIGSKVGQLITLASLGEPLNSVEYENLKVNFAENSEIYLVNPGSRTDEDPSGFEGYTVQDVEDGAAKVVYWFKNAPRLKLKGQAIDPTVIEEDAMRWRGGDTVTKAWLASPKVTNSLQIGPRKLNPNLRLLDMDVSMNKRDPSRTSVRAAAVSATELIVQRAALELDIAPEEFDNLAPNILKSVNGSPLPYLQIADALPNGSGFCRHLLASKKAPVTKLIRSILDDPAKWPRKAVSIDKHPEKCWTSCYKCLQRYNNRNFHGLLDWRLGLAYLRAIVDPTYECGFDEKYEAFEIKDWKENAQILADQTTTFIPGNKVSTVDGRSDIPVFTLDGKQSRWGVIVHPLWDQQKLFARHGLDHRFVAIDSFELARRPLNVLQRAATSW</sequence>
<dbReference type="InterPro" id="IPR014001">
    <property type="entry name" value="Helicase_ATP-bd"/>
</dbReference>
<evidence type="ECO:0000313" key="6">
    <source>
        <dbReference type="Proteomes" id="UP000661163"/>
    </source>
</evidence>
<dbReference type="InterPro" id="IPR027417">
    <property type="entry name" value="P-loop_NTPase"/>
</dbReference>